<keyword evidence="2" id="KW-0413">Isomerase</keyword>
<dbReference type="GO" id="GO:0016853">
    <property type="term" value="F:isomerase activity"/>
    <property type="evidence" value="ECO:0007669"/>
    <property type="project" value="UniProtKB-KW"/>
</dbReference>
<dbReference type="SUPFAM" id="SSF51658">
    <property type="entry name" value="Xylose isomerase-like"/>
    <property type="match status" value="1"/>
</dbReference>
<protein>
    <submittedName>
        <fullName evidence="2">D-tagatose 3-epimerase</fullName>
        <ecNumber evidence="2">5.3.1.-</ecNumber>
    </submittedName>
</protein>
<organism evidence="2 3">
    <name type="scientific">Paludisphaera borealis</name>
    <dbReference type="NCBI Taxonomy" id="1387353"/>
    <lineage>
        <taxon>Bacteria</taxon>
        <taxon>Pseudomonadati</taxon>
        <taxon>Planctomycetota</taxon>
        <taxon>Planctomycetia</taxon>
        <taxon>Isosphaerales</taxon>
        <taxon>Isosphaeraceae</taxon>
        <taxon>Paludisphaera</taxon>
    </lineage>
</organism>
<dbReference type="AlphaFoldDB" id="A0A1U7CIJ1"/>
<keyword evidence="3" id="KW-1185">Reference proteome</keyword>
<dbReference type="PANTHER" id="PTHR12110:SF53">
    <property type="entry name" value="BLR5974 PROTEIN"/>
    <property type="match status" value="1"/>
</dbReference>
<dbReference type="EC" id="5.3.1.-" evidence="2"/>
<dbReference type="InterPro" id="IPR036237">
    <property type="entry name" value="Xyl_isomerase-like_sf"/>
</dbReference>
<evidence type="ECO:0000313" key="2">
    <source>
        <dbReference type="EMBL" id="APW58749.1"/>
    </source>
</evidence>
<evidence type="ECO:0000313" key="3">
    <source>
        <dbReference type="Proteomes" id="UP000186309"/>
    </source>
</evidence>
<proteinExistence type="predicted"/>
<dbReference type="OrthoDB" id="9814946at2"/>
<dbReference type="EMBL" id="CP019082">
    <property type="protein sequence ID" value="APW58749.1"/>
    <property type="molecule type" value="Genomic_DNA"/>
</dbReference>
<feature type="domain" description="Xylose isomerase-like TIM barrel" evidence="1">
    <location>
        <begin position="26"/>
        <end position="307"/>
    </location>
</feature>
<dbReference type="RefSeq" id="WP_076343022.1">
    <property type="nucleotide sequence ID" value="NZ_CP019082.1"/>
</dbReference>
<accession>A0A1U7CIJ1</accession>
<dbReference type="PANTHER" id="PTHR12110">
    <property type="entry name" value="HYDROXYPYRUVATE ISOMERASE"/>
    <property type="match status" value="1"/>
</dbReference>
<sequence>MKLGLYSITYMGLWYRGEALTLPQLIARAKEYGYDGIEIDGKRPHGNPLDWSTSRCRDLRARADGEGIDIYAVAANNDFSNPVPEVREAQICYLRDLIRMTADFGAPTLRVFLAWWGITRHPQLATYDIAEGYWPIVHEKFSTDEIWGWCREALVECARYAADAGVTLALQNHKPLINDHNDLLRMVREVDSPSLKLCLDAPLMPDRSTEGIFEGAKAVGPLQVLTHFGGEFERLADGSIRGFERNDGVVGEETNRYYGDFARAMDEIGYIGYTGYELCHQLPVVDGRTVGVEYADEQARLAAEFMRERIASVTPAAALSGR</sequence>
<dbReference type="Pfam" id="PF01261">
    <property type="entry name" value="AP_endonuc_2"/>
    <property type="match status" value="1"/>
</dbReference>
<dbReference type="Proteomes" id="UP000186309">
    <property type="component" value="Chromosome"/>
</dbReference>
<reference evidence="3" key="1">
    <citation type="submission" date="2016-12" db="EMBL/GenBank/DDBJ databases">
        <title>Comparative genomics of four Isosphaeraceae planctomycetes: a common pool of plasmids and glycoside hydrolase genes.</title>
        <authorList>
            <person name="Ivanova A."/>
        </authorList>
    </citation>
    <scope>NUCLEOTIDE SEQUENCE [LARGE SCALE GENOMIC DNA]</scope>
    <source>
        <strain evidence="3">PX4</strain>
    </source>
</reference>
<dbReference type="KEGG" id="pbor:BSF38_00153"/>
<dbReference type="STRING" id="1387353.BSF38_00153"/>
<dbReference type="InterPro" id="IPR050312">
    <property type="entry name" value="IolE/XylAMocC-like"/>
</dbReference>
<name>A0A1U7CIJ1_9BACT</name>
<evidence type="ECO:0000259" key="1">
    <source>
        <dbReference type="Pfam" id="PF01261"/>
    </source>
</evidence>
<gene>
    <name evidence="2" type="ORF">BSF38_00153</name>
</gene>
<dbReference type="Gene3D" id="3.20.20.150">
    <property type="entry name" value="Divalent-metal-dependent TIM barrel enzymes"/>
    <property type="match status" value="1"/>
</dbReference>
<dbReference type="InterPro" id="IPR013022">
    <property type="entry name" value="Xyl_isomerase-like_TIM-brl"/>
</dbReference>